<proteinExistence type="inferred from homology"/>
<dbReference type="InterPro" id="IPR036388">
    <property type="entry name" value="WH-like_DNA-bd_sf"/>
</dbReference>
<comment type="similarity">
    <text evidence="1 8">Belongs to the E2F/DP family.</text>
</comment>
<name>A0A444V6F6_ACIRT</name>
<dbReference type="InterPro" id="IPR001611">
    <property type="entry name" value="Leu-rich_rpt"/>
</dbReference>
<dbReference type="GO" id="GO:0046983">
    <property type="term" value="F:protein dimerization activity"/>
    <property type="evidence" value="ECO:0007669"/>
    <property type="project" value="InterPro"/>
</dbReference>
<evidence type="ECO:0000256" key="5">
    <source>
        <dbReference type="ARBA" id="ARBA00023015"/>
    </source>
</evidence>
<keyword evidence="2" id="KW-0433">Leucine-rich repeat</keyword>
<dbReference type="InterPro" id="IPR003316">
    <property type="entry name" value="E2F_WHTH_DNA-bd_dom"/>
</dbReference>
<dbReference type="GO" id="GO:0005634">
    <property type="term" value="C:nucleus"/>
    <property type="evidence" value="ECO:0007669"/>
    <property type="project" value="UniProtKB-SubCell"/>
</dbReference>
<feature type="coiled-coil region" evidence="9">
    <location>
        <begin position="905"/>
        <end position="960"/>
    </location>
</feature>
<keyword evidence="3" id="KW-0677">Repeat</keyword>
<dbReference type="SMART" id="SM01372">
    <property type="entry name" value="E2F_TDP"/>
    <property type="match status" value="1"/>
</dbReference>
<feature type="coiled-coil region" evidence="9">
    <location>
        <begin position="849"/>
        <end position="876"/>
    </location>
</feature>
<dbReference type="Proteomes" id="UP000289886">
    <property type="component" value="Unassembled WGS sequence"/>
</dbReference>
<evidence type="ECO:0000313" key="12">
    <source>
        <dbReference type="EMBL" id="RXM96049.1"/>
    </source>
</evidence>
<feature type="coiled-coil region" evidence="9">
    <location>
        <begin position="671"/>
        <end position="765"/>
    </location>
</feature>
<evidence type="ECO:0000256" key="10">
    <source>
        <dbReference type="SAM" id="MobiDB-lite"/>
    </source>
</evidence>
<feature type="region of interest" description="Disordered" evidence="10">
    <location>
        <begin position="1549"/>
        <end position="1583"/>
    </location>
</feature>
<dbReference type="InterPro" id="IPR037241">
    <property type="entry name" value="E2F-DP_heterodim"/>
</dbReference>
<evidence type="ECO:0000256" key="4">
    <source>
        <dbReference type="ARBA" id="ARBA00022884"/>
    </source>
</evidence>
<dbReference type="InterPro" id="IPR032675">
    <property type="entry name" value="LRR_dom_sf"/>
</dbReference>
<feature type="compositionally biased region" description="Basic and acidic residues" evidence="10">
    <location>
        <begin position="634"/>
        <end position="650"/>
    </location>
</feature>
<dbReference type="Pfam" id="PF16421">
    <property type="entry name" value="E2F_CC-MB"/>
    <property type="match status" value="1"/>
</dbReference>
<dbReference type="Pfam" id="PF02319">
    <property type="entry name" value="WHD_E2F_TDP"/>
    <property type="match status" value="1"/>
</dbReference>
<feature type="region of interest" description="Disordered" evidence="10">
    <location>
        <begin position="174"/>
        <end position="282"/>
    </location>
</feature>
<feature type="region of interest" description="Disordered" evidence="10">
    <location>
        <begin position="794"/>
        <end position="844"/>
    </location>
</feature>
<accession>A0A444V6F6</accession>
<dbReference type="InterPro" id="IPR036390">
    <property type="entry name" value="WH_DNA-bd_sf"/>
</dbReference>
<reference evidence="12 13" key="1">
    <citation type="submission" date="2019-01" db="EMBL/GenBank/DDBJ databases">
        <title>Draft Genome and Complete Hox-Cluster Characterization of the Sterlet Sturgeon (Acipenser ruthenus).</title>
        <authorList>
            <person name="Wei Q."/>
        </authorList>
    </citation>
    <scope>NUCLEOTIDE SEQUENCE [LARGE SCALE GENOMIC DNA]</scope>
    <source>
        <strain evidence="12">WHYD16114868_AA</strain>
        <tissue evidence="12">Blood</tissue>
    </source>
</reference>
<feature type="compositionally biased region" description="Acidic residues" evidence="10">
    <location>
        <begin position="220"/>
        <end position="232"/>
    </location>
</feature>
<dbReference type="EMBL" id="SCEB01001903">
    <property type="protein sequence ID" value="RXM96049.1"/>
    <property type="molecule type" value="Genomic_DNA"/>
</dbReference>
<feature type="compositionally biased region" description="Basic residues" evidence="10">
    <location>
        <begin position="610"/>
        <end position="619"/>
    </location>
</feature>
<keyword evidence="13" id="KW-1185">Reference proteome</keyword>
<feature type="coiled-coil region" evidence="9">
    <location>
        <begin position="1463"/>
        <end position="1490"/>
    </location>
</feature>
<dbReference type="Gene3D" id="3.80.10.10">
    <property type="entry name" value="Ribonuclease Inhibitor"/>
    <property type="match status" value="1"/>
</dbReference>
<dbReference type="PROSITE" id="PS51450">
    <property type="entry name" value="LRR"/>
    <property type="match status" value="4"/>
</dbReference>
<comment type="caution">
    <text evidence="12">The sequence shown here is derived from an EMBL/GenBank/DDBJ whole genome shotgun (WGS) entry which is preliminary data.</text>
</comment>
<evidence type="ECO:0000259" key="11">
    <source>
        <dbReference type="SMART" id="SM01372"/>
    </source>
</evidence>
<evidence type="ECO:0000313" key="13">
    <source>
        <dbReference type="Proteomes" id="UP000289886"/>
    </source>
</evidence>
<evidence type="ECO:0000256" key="9">
    <source>
        <dbReference type="SAM" id="Coils"/>
    </source>
</evidence>
<feature type="coiled-coil region" evidence="9">
    <location>
        <begin position="1041"/>
        <end position="1135"/>
    </location>
</feature>
<dbReference type="GO" id="GO:0003677">
    <property type="term" value="F:DNA binding"/>
    <property type="evidence" value="ECO:0007669"/>
    <property type="project" value="UniProtKB-KW"/>
</dbReference>
<evidence type="ECO:0000256" key="6">
    <source>
        <dbReference type="ARBA" id="ARBA00023125"/>
    </source>
</evidence>
<keyword evidence="5 8" id="KW-0805">Transcription regulation</keyword>
<keyword evidence="9" id="KW-0175">Coiled coil</keyword>
<dbReference type="GO" id="GO:0003723">
    <property type="term" value="F:RNA binding"/>
    <property type="evidence" value="ECO:0007669"/>
    <property type="project" value="UniProtKB-KW"/>
</dbReference>
<keyword evidence="4" id="KW-0694">RNA-binding</keyword>
<gene>
    <name evidence="12" type="ORF">EOD39_16168</name>
</gene>
<dbReference type="InterPro" id="IPR032198">
    <property type="entry name" value="E2F_CC-MB"/>
</dbReference>
<feature type="region of interest" description="Disordered" evidence="10">
    <location>
        <begin position="532"/>
        <end position="554"/>
    </location>
</feature>
<protein>
    <submittedName>
        <fullName evidence="12">Leucine-rich repeat and coiled-coil domain-containing protein 1</fullName>
    </submittedName>
</protein>
<evidence type="ECO:0000256" key="1">
    <source>
        <dbReference type="ARBA" id="ARBA00010940"/>
    </source>
</evidence>
<dbReference type="PANTHER" id="PTHR13968">
    <property type="entry name" value="HETEROGENEOUS NUCLEAR RIBONUCLEOPROTEIN"/>
    <property type="match status" value="1"/>
</dbReference>
<dbReference type="InterPro" id="IPR025875">
    <property type="entry name" value="Leu-rich_rpt_4"/>
</dbReference>
<evidence type="ECO:0000256" key="8">
    <source>
        <dbReference type="RuleBase" id="RU003796"/>
    </source>
</evidence>
<organism evidence="12 13">
    <name type="scientific">Acipenser ruthenus</name>
    <name type="common">Sterlet sturgeon</name>
    <dbReference type="NCBI Taxonomy" id="7906"/>
    <lineage>
        <taxon>Eukaryota</taxon>
        <taxon>Metazoa</taxon>
        <taxon>Chordata</taxon>
        <taxon>Craniata</taxon>
        <taxon>Vertebrata</taxon>
        <taxon>Euteleostomi</taxon>
        <taxon>Actinopterygii</taxon>
        <taxon>Chondrostei</taxon>
        <taxon>Acipenseriformes</taxon>
        <taxon>Acipenseridae</taxon>
        <taxon>Acipenser</taxon>
    </lineage>
</organism>
<sequence>MAGEPKPYRPKAGSKRPLSSLYRIAARFYDSSAVPIFPPINHQKTHKVIRAPAGIPGTSSLKGYKEKVKQSGYEFDYDYYRDDFYNRLFDYHGRVPAPPRAVIPLKRARVTVPSTRRGKSSFPIKGASRSMTGSSSSGPKLKSDELQTIKKELMQIKTKIDSLLGRLDKIEKQQRAETDVQRKYEGTTESLHEESISENADNSTEEPGEGGPDADRDEMTDGIEEDYDEEGSNDLSAKNATDVQRKYEGTTESLHEESISENADNSTEEPGEGGPDADRDEMTDGIEEDYDEEGSNDLEAVRSNMTQTGSIPSERRVSTVITDKASREKRKAKSSFSEIPLNEKLKSLNLHCNRISKIEGLGRAWHLRHLDLSSNRITCIEGLGSLASLRTLNLSCNLVTKVEGLHGLGNLIRLNLSYNQISDLSGKCCLTDLTLDKDGKGNPVCMVPGYREITLQSIPQLIALDGRNRYGERVNSVEESPVDLPGLEDFMEYLVSSDASMNVEKGNAGLPLVTPRIDEVLTKFRQRTDTEIYGATESGKKDSSSSEVEKNNLTSKNLNNELRIKKLEHQITQLFEQTPACSSSTPSTMQKAKRDIDHTSESDCESGKENRRKGSRRSKIPSYRRTTAVTRQRTIKEAKGKKSDGTELESRVTLTGPEFQNALSKEMAATEQRHLQQMKESQEKMNIMKQQYMELEDEFRMALTIEATRFKEVKDGFEQITSELMEHKKALAKSQQKEKQSASLIQELTAMVKEQKARIAELIKSKQGSTSELKLDILQHYHCDQAMPSAKKHLISPCQGEESTSNTWSTELDVPRSPSKKASAGPKTKKDPPGTKQTNTNEESTYRVMQAIIEELDQERERRWKAEQAVKILTEQMKGLQTRAIEEKDIQTMAIHTTDRLKELLLKQKAEKSKLQASVHELKENTESLSNELRHARSAEEHQRRALKCLEENMSKIETQRLHQQAAEMKRIQEMELKVAASQREVEIVRVSLRQQKDKVRQLHELLASREQVHRTELESRVTLTGPEFQNALSKEMAATEQRHLQQMKESQEKMNIMKQQYMELEDEFRMALTIEATRFKEVKDGFEQITSELMEHKKALAKSQQKEKQSASLIQELTAMVKEQKARIAELIKSKQGSTSELKSRIRSLEAVVEEDTRRNVQIELLKQDKSKLISQLTAQESVIDGLRAERRIWGQELAHQGASLAQDRGRLEARIDVLTTEMETTKKQNERDIDALKIKAKIVDDQTETIRKLKEGLQERDEQIRKLREENLQIQKSFQEQLEYETAPLHELREKVERLTERKEELKQQLEEKEKELEGVKKAYSAMNNKWQDKAELLTQLEAQVKHMKDVFDAKEKKLVDEKEKSLQSQKAAVEKLHSLDDAFRRQLDSVQAAHQADLLQLATEKQKQIEAANERAADSLAVRQKRRIYDITNVLEGIGLIEKKTKNSIQWNGVSVGCNTKEVLDQLQHLKVQIEELEMKEKDLDQQKIWLQQSDTLLAILAPSGTQLEVPVPELGQNGQKKYQVNLRSHSGPIQVLLMNRESSSSKPVVFSVPPPDDLSVMPTPPATPATPQKSPPAQHLPEQASLMEPHIPQTSTADMQSVFPLLRLSPTPGVDYNFNLDDNEGVCDLFDVQILNY</sequence>
<evidence type="ECO:0000256" key="3">
    <source>
        <dbReference type="ARBA" id="ARBA00022737"/>
    </source>
</evidence>
<feature type="region of interest" description="Disordered" evidence="10">
    <location>
        <begin position="577"/>
        <end position="650"/>
    </location>
</feature>
<keyword evidence="6 8" id="KW-0238">DNA-binding</keyword>
<feature type="coiled-coil region" evidence="9">
    <location>
        <begin position="1210"/>
        <end position="1360"/>
    </location>
</feature>
<dbReference type="SMART" id="SM00365">
    <property type="entry name" value="LRR_SD22"/>
    <property type="match status" value="3"/>
</dbReference>
<comment type="subcellular location">
    <subcellularLocation>
        <location evidence="8">Nucleus</location>
    </subcellularLocation>
</comment>
<feature type="compositionally biased region" description="Basic and acidic residues" evidence="10">
    <location>
        <begin position="174"/>
        <end position="195"/>
    </location>
</feature>
<feature type="compositionally biased region" description="Polar residues" evidence="10">
    <location>
        <begin position="577"/>
        <end position="590"/>
    </location>
</feature>
<feature type="coiled-coil region" evidence="9">
    <location>
        <begin position="146"/>
        <end position="173"/>
    </location>
</feature>
<feature type="compositionally biased region" description="Basic and acidic residues" evidence="10">
    <location>
        <begin position="538"/>
        <end position="550"/>
    </location>
</feature>
<dbReference type="InterPro" id="IPR051186">
    <property type="entry name" value="RRM_HNRPC/RALY_subfam"/>
</dbReference>
<dbReference type="SUPFAM" id="SSF52058">
    <property type="entry name" value="L domain-like"/>
    <property type="match status" value="1"/>
</dbReference>
<keyword evidence="7 8" id="KW-0804">Transcription</keyword>
<dbReference type="SUPFAM" id="SSF46785">
    <property type="entry name" value="Winged helix' DNA-binding domain"/>
    <property type="match status" value="1"/>
</dbReference>
<keyword evidence="8" id="KW-0539">Nucleus</keyword>
<evidence type="ECO:0000256" key="7">
    <source>
        <dbReference type="ARBA" id="ARBA00023163"/>
    </source>
</evidence>
<feature type="compositionally biased region" description="Polar residues" evidence="10">
    <location>
        <begin position="801"/>
        <end position="810"/>
    </location>
</feature>
<dbReference type="Gene3D" id="1.10.10.10">
    <property type="entry name" value="Winged helix-like DNA-binding domain superfamily/Winged helix DNA-binding domain"/>
    <property type="match status" value="1"/>
</dbReference>
<dbReference type="GO" id="GO:0005667">
    <property type="term" value="C:transcription regulator complex"/>
    <property type="evidence" value="ECO:0007669"/>
    <property type="project" value="InterPro"/>
</dbReference>
<feature type="region of interest" description="Disordered" evidence="10">
    <location>
        <begin position="113"/>
        <end position="142"/>
    </location>
</feature>
<feature type="compositionally biased region" description="Pro residues" evidence="10">
    <location>
        <begin position="1556"/>
        <end position="1572"/>
    </location>
</feature>
<feature type="compositionally biased region" description="Polar residues" evidence="10">
    <location>
        <begin position="233"/>
        <end position="242"/>
    </location>
</feature>
<feature type="compositionally biased region" description="Low complexity" evidence="10">
    <location>
        <begin position="126"/>
        <end position="138"/>
    </location>
</feature>
<dbReference type="Gene3D" id="6.10.250.540">
    <property type="match status" value="1"/>
</dbReference>
<evidence type="ECO:0000256" key="2">
    <source>
        <dbReference type="ARBA" id="ARBA00022614"/>
    </source>
</evidence>
<feature type="compositionally biased region" description="Basic and acidic residues" evidence="10">
    <location>
        <begin position="592"/>
        <end position="609"/>
    </location>
</feature>
<dbReference type="Pfam" id="PF12799">
    <property type="entry name" value="LRR_4"/>
    <property type="match status" value="1"/>
</dbReference>
<dbReference type="SUPFAM" id="SSF144074">
    <property type="entry name" value="E2F-DP heterodimerization region"/>
    <property type="match status" value="1"/>
</dbReference>
<feature type="compositionally biased region" description="Basic and acidic residues" evidence="10">
    <location>
        <begin position="243"/>
        <end position="258"/>
    </location>
</feature>
<dbReference type="PANTHER" id="PTHR13968:SF21">
    <property type="entry name" value="RNA-BINDING RALY-LIKE PROTEIN"/>
    <property type="match status" value="1"/>
</dbReference>
<dbReference type="GO" id="GO:0006355">
    <property type="term" value="P:regulation of DNA-templated transcription"/>
    <property type="evidence" value="ECO:0007669"/>
    <property type="project" value="InterPro"/>
</dbReference>
<feature type="domain" description="E2F/DP family winged-helix DNA-binding" evidence="11">
    <location>
        <begin position="1364"/>
        <end position="1456"/>
    </location>
</feature>